<gene>
    <name evidence="5" type="ORF">JOF48_003467</name>
</gene>
<feature type="domain" description="Putative zinc-finger" evidence="4">
    <location>
        <begin position="12"/>
        <end position="37"/>
    </location>
</feature>
<keyword evidence="6" id="KW-1185">Reference proteome</keyword>
<dbReference type="InterPro" id="IPR027383">
    <property type="entry name" value="Znf_put"/>
</dbReference>
<keyword evidence="3" id="KW-1133">Transmembrane helix</keyword>
<dbReference type="EMBL" id="JAGIOI010000001">
    <property type="protein sequence ID" value="MBP2414668.1"/>
    <property type="molecule type" value="Genomic_DNA"/>
</dbReference>
<protein>
    <submittedName>
        <fullName evidence="5">RNA polymerase sigma-70 factor (ECF subfamily)</fullName>
    </submittedName>
</protein>
<sequence>MSADLYALWDAAYVLGSLSAVQRREFEAHLSDCTACRQRVSELSGLPGLLALARDDSGVPALAPAGPQAAPLYGGLAAKVAARRRRWALAAAAAAVVLAGTTAGLTSVLGPGTAPPPLAATSAAAAGVPLTFSGAYAHGMTATGSLASQAWGTRIDWHCSYPAGTYSGGPAGSDFVLVMVSKSGAETTLASWTAGPGSEVSPTATTAAPVSAIARLDIRDGNGAVLLSAAP</sequence>
<accession>A0ABS4Z0W1</accession>
<evidence type="ECO:0000256" key="3">
    <source>
        <dbReference type="SAM" id="Phobius"/>
    </source>
</evidence>
<dbReference type="Pfam" id="PF13490">
    <property type="entry name" value="zf-HC2"/>
    <property type="match status" value="1"/>
</dbReference>
<dbReference type="InterPro" id="IPR041916">
    <property type="entry name" value="Anti_sigma_zinc_sf"/>
</dbReference>
<reference evidence="5 6" key="1">
    <citation type="submission" date="2021-03" db="EMBL/GenBank/DDBJ databases">
        <title>Sequencing the genomes of 1000 actinobacteria strains.</title>
        <authorList>
            <person name="Klenk H.-P."/>
        </authorList>
    </citation>
    <scope>NUCLEOTIDE SEQUENCE [LARGE SCALE GENOMIC DNA]</scope>
    <source>
        <strain evidence="5 6">DSM 16005</strain>
    </source>
</reference>
<organism evidence="5 6">
    <name type="scientific">Arthrobacter stackebrandtii</name>
    <dbReference type="NCBI Taxonomy" id="272161"/>
    <lineage>
        <taxon>Bacteria</taxon>
        <taxon>Bacillati</taxon>
        <taxon>Actinomycetota</taxon>
        <taxon>Actinomycetes</taxon>
        <taxon>Micrococcales</taxon>
        <taxon>Micrococcaceae</taxon>
        <taxon>Arthrobacter</taxon>
    </lineage>
</organism>
<proteinExistence type="predicted"/>
<dbReference type="Proteomes" id="UP000711614">
    <property type="component" value="Unassembled WGS sequence"/>
</dbReference>
<name>A0ABS4Z0W1_9MICC</name>
<keyword evidence="3" id="KW-0472">Membrane</keyword>
<feature type="transmembrane region" description="Helical" evidence="3">
    <location>
        <begin position="87"/>
        <end position="109"/>
    </location>
</feature>
<evidence type="ECO:0000313" key="5">
    <source>
        <dbReference type="EMBL" id="MBP2414668.1"/>
    </source>
</evidence>
<evidence type="ECO:0000256" key="2">
    <source>
        <dbReference type="ARBA" id="ARBA00023163"/>
    </source>
</evidence>
<dbReference type="RefSeq" id="WP_209682846.1">
    <property type="nucleotide sequence ID" value="NZ_JAGIOI010000001.1"/>
</dbReference>
<keyword evidence="3" id="KW-0812">Transmembrane</keyword>
<evidence type="ECO:0000259" key="4">
    <source>
        <dbReference type="Pfam" id="PF13490"/>
    </source>
</evidence>
<comment type="caution">
    <text evidence="5">The sequence shown here is derived from an EMBL/GenBank/DDBJ whole genome shotgun (WGS) entry which is preliminary data.</text>
</comment>
<evidence type="ECO:0000313" key="6">
    <source>
        <dbReference type="Proteomes" id="UP000711614"/>
    </source>
</evidence>
<evidence type="ECO:0000256" key="1">
    <source>
        <dbReference type="ARBA" id="ARBA00023015"/>
    </source>
</evidence>
<keyword evidence="1" id="KW-0805">Transcription regulation</keyword>
<dbReference type="Gene3D" id="1.10.10.1320">
    <property type="entry name" value="Anti-sigma factor, zinc-finger domain"/>
    <property type="match status" value="1"/>
</dbReference>
<keyword evidence="2" id="KW-0804">Transcription</keyword>